<evidence type="ECO:0000313" key="2">
    <source>
        <dbReference type="EMBL" id="GJD45900.1"/>
    </source>
</evidence>
<feature type="signal peptide" evidence="1">
    <location>
        <begin position="1"/>
        <end position="25"/>
    </location>
</feature>
<gene>
    <name evidence="2" type="ORF">AFCDBAGC_3778</name>
</gene>
<proteinExistence type="predicted"/>
<keyword evidence="1" id="KW-0732">Signal</keyword>
<name>A0ABQ4QKW1_9HYPH</name>
<feature type="chain" id="PRO_5047321797" evidence="1">
    <location>
        <begin position="26"/>
        <end position="226"/>
    </location>
</feature>
<reference evidence="2 3" key="1">
    <citation type="journal article" date="2021" name="Front. Microbiol.">
        <title>Comprehensive Comparative Genomics and Phenotyping of Methylobacterium Species.</title>
        <authorList>
            <person name="Alessa O."/>
            <person name="Ogura Y."/>
            <person name="Fujitani Y."/>
            <person name="Takami H."/>
            <person name="Hayashi T."/>
            <person name="Sahin N."/>
            <person name="Tani A."/>
        </authorList>
    </citation>
    <scope>NUCLEOTIDE SEQUENCE [LARGE SCALE GENOMIC DNA]</scope>
    <source>
        <strain evidence="2 3">DSM 23679</strain>
    </source>
</reference>
<organism evidence="2 3">
    <name type="scientific">Methylobacterium cerastii</name>
    <dbReference type="NCBI Taxonomy" id="932741"/>
    <lineage>
        <taxon>Bacteria</taxon>
        <taxon>Pseudomonadati</taxon>
        <taxon>Pseudomonadota</taxon>
        <taxon>Alphaproteobacteria</taxon>
        <taxon>Hyphomicrobiales</taxon>
        <taxon>Methylobacteriaceae</taxon>
        <taxon>Methylobacterium</taxon>
    </lineage>
</organism>
<evidence type="ECO:0000313" key="3">
    <source>
        <dbReference type="Proteomes" id="UP001055117"/>
    </source>
</evidence>
<accession>A0ABQ4QKW1</accession>
<dbReference type="Proteomes" id="UP001055117">
    <property type="component" value="Unassembled WGS sequence"/>
</dbReference>
<comment type="caution">
    <text evidence="2">The sequence shown here is derived from an EMBL/GenBank/DDBJ whole genome shotgun (WGS) entry which is preliminary data.</text>
</comment>
<evidence type="ECO:0000256" key="1">
    <source>
        <dbReference type="SAM" id="SignalP"/>
    </source>
</evidence>
<keyword evidence="3" id="KW-1185">Reference proteome</keyword>
<protein>
    <submittedName>
        <fullName evidence="2">Uncharacterized protein</fullName>
    </submittedName>
</protein>
<dbReference type="EMBL" id="BPQG01000056">
    <property type="protein sequence ID" value="GJD45900.1"/>
    <property type="molecule type" value="Genomic_DNA"/>
</dbReference>
<sequence>MVFALGFLVATLCALLALPAVNARAARLARRRTEAQLPLSVEEIAAEKDFLRAEFAVGQRRMERAVEAARAKRHADMAALGGRTLEVAALARDVAARDAEIAEALALRKRLEGELETAQADGSAGLATLLALEEAHADLLDSLLAARLDPAAPEATLADPAESERSVREKLAAAEAALARSESDRGETVERENADLRRRITEVADALAQRERLPPVAAYAMHASSH</sequence>